<evidence type="ECO:0000259" key="14">
    <source>
        <dbReference type="SMART" id="SM00840"/>
    </source>
</evidence>
<dbReference type="HAMAP" id="MF_00041">
    <property type="entry name" value="Cys_tRNA_synth"/>
    <property type="match status" value="1"/>
</dbReference>
<dbReference type="Pfam" id="PF01406">
    <property type="entry name" value="tRNA-synt_1e"/>
    <property type="match status" value="1"/>
</dbReference>
<comment type="subunit">
    <text evidence="3 13">Monomer.</text>
</comment>
<evidence type="ECO:0000256" key="3">
    <source>
        <dbReference type="ARBA" id="ARBA00011245"/>
    </source>
</evidence>
<feature type="binding site" evidence="13">
    <location>
        <position position="283"/>
    </location>
    <ligand>
        <name>ATP</name>
        <dbReference type="ChEBI" id="CHEBI:30616"/>
    </ligand>
</feature>
<keyword evidence="7 13" id="KW-0547">Nucleotide-binding</keyword>
<evidence type="ECO:0000256" key="6">
    <source>
        <dbReference type="ARBA" id="ARBA00022723"/>
    </source>
</evidence>
<dbReference type="EMBL" id="PFMD01000028">
    <property type="protein sequence ID" value="PIY96794.1"/>
    <property type="molecule type" value="Genomic_DNA"/>
</dbReference>
<keyword evidence="4 13" id="KW-0963">Cytoplasm</keyword>
<feature type="domain" description="Cysteinyl-tRNA synthetase class Ia DALR" evidence="14">
    <location>
        <begin position="354"/>
        <end position="408"/>
    </location>
</feature>
<evidence type="ECO:0000256" key="1">
    <source>
        <dbReference type="ARBA" id="ARBA00004496"/>
    </source>
</evidence>
<evidence type="ECO:0000256" key="9">
    <source>
        <dbReference type="ARBA" id="ARBA00022840"/>
    </source>
</evidence>
<accession>A0A2M7RJA7</accession>
<dbReference type="SUPFAM" id="SSF52374">
    <property type="entry name" value="Nucleotidylyl transferase"/>
    <property type="match status" value="1"/>
</dbReference>
<evidence type="ECO:0000313" key="16">
    <source>
        <dbReference type="Proteomes" id="UP000230779"/>
    </source>
</evidence>
<feature type="short sequence motif" description="'KMSKS' region" evidence="13">
    <location>
        <begin position="280"/>
        <end position="284"/>
    </location>
</feature>
<dbReference type="NCBIfam" id="TIGR00435">
    <property type="entry name" value="cysS"/>
    <property type="match status" value="1"/>
</dbReference>
<name>A0A2M7RJA7_9BACT</name>
<dbReference type="GO" id="GO:0006423">
    <property type="term" value="P:cysteinyl-tRNA aminoacylation"/>
    <property type="evidence" value="ECO:0007669"/>
    <property type="project" value="UniProtKB-UniRule"/>
</dbReference>
<dbReference type="FunFam" id="3.40.50.620:FF:000130">
    <property type="entry name" value="Cysteine--tRNA ligase"/>
    <property type="match status" value="1"/>
</dbReference>
<dbReference type="SUPFAM" id="SSF47323">
    <property type="entry name" value="Anticodon-binding domain of a subclass of class I aminoacyl-tRNA synthetases"/>
    <property type="match status" value="1"/>
</dbReference>
<keyword evidence="8 13" id="KW-0862">Zinc</keyword>
<dbReference type="InterPro" id="IPR056411">
    <property type="entry name" value="CysS_C"/>
</dbReference>
<gene>
    <name evidence="13" type="primary">cysS</name>
    <name evidence="15" type="ORF">COY66_03040</name>
</gene>
<keyword evidence="9 13" id="KW-0067">ATP-binding</keyword>
<organism evidence="15 16">
    <name type="scientific">Candidatus Kerfeldbacteria bacterium CG_4_10_14_0_8_um_filter_42_10</name>
    <dbReference type="NCBI Taxonomy" id="2014248"/>
    <lineage>
        <taxon>Bacteria</taxon>
        <taxon>Candidatus Kerfeldiibacteriota</taxon>
    </lineage>
</organism>
<dbReference type="InterPro" id="IPR032678">
    <property type="entry name" value="tRNA-synt_1_cat_dom"/>
</dbReference>
<feature type="binding site" evidence="13">
    <location>
        <position position="248"/>
    </location>
    <ligand>
        <name>Zn(2+)</name>
        <dbReference type="ChEBI" id="CHEBI:29105"/>
    </ligand>
</feature>
<dbReference type="GO" id="GO:0005829">
    <property type="term" value="C:cytosol"/>
    <property type="evidence" value="ECO:0007669"/>
    <property type="project" value="TreeGrafter"/>
</dbReference>
<keyword evidence="5 13" id="KW-0436">Ligase</keyword>
<dbReference type="EC" id="6.1.1.16" evidence="13"/>
<evidence type="ECO:0000256" key="5">
    <source>
        <dbReference type="ARBA" id="ARBA00022598"/>
    </source>
</evidence>
<evidence type="ECO:0000313" key="15">
    <source>
        <dbReference type="EMBL" id="PIY96794.1"/>
    </source>
</evidence>
<dbReference type="InterPro" id="IPR024909">
    <property type="entry name" value="Cys-tRNA/MSH_ligase"/>
</dbReference>
<comment type="subcellular location">
    <subcellularLocation>
        <location evidence="1 13">Cytoplasm</location>
    </subcellularLocation>
</comment>
<comment type="catalytic activity">
    <reaction evidence="12 13">
        <text>tRNA(Cys) + L-cysteine + ATP = L-cysteinyl-tRNA(Cys) + AMP + diphosphate</text>
        <dbReference type="Rhea" id="RHEA:17773"/>
        <dbReference type="Rhea" id="RHEA-COMP:9661"/>
        <dbReference type="Rhea" id="RHEA-COMP:9679"/>
        <dbReference type="ChEBI" id="CHEBI:30616"/>
        <dbReference type="ChEBI" id="CHEBI:33019"/>
        <dbReference type="ChEBI" id="CHEBI:35235"/>
        <dbReference type="ChEBI" id="CHEBI:78442"/>
        <dbReference type="ChEBI" id="CHEBI:78517"/>
        <dbReference type="ChEBI" id="CHEBI:456215"/>
        <dbReference type="EC" id="6.1.1.16"/>
    </reaction>
</comment>
<comment type="caution">
    <text evidence="15">The sequence shown here is derived from an EMBL/GenBank/DDBJ whole genome shotgun (WGS) entry which is preliminary data.</text>
</comment>
<dbReference type="PANTHER" id="PTHR10890">
    <property type="entry name" value="CYSTEINYL-TRNA SYNTHETASE"/>
    <property type="match status" value="1"/>
</dbReference>
<dbReference type="Pfam" id="PF23493">
    <property type="entry name" value="CysS_C"/>
    <property type="match status" value="1"/>
</dbReference>
<protein>
    <recommendedName>
        <fullName evidence="13">Cysteine--tRNA ligase</fullName>
        <ecNumber evidence="13">6.1.1.16</ecNumber>
    </recommendedName>
    <alternativeName>
        <fullName evidence="13">Cysteinyl-tRNA synthetase</fullName>
        <shortName evidence="13">CysRS</shortName>
    </alternativeName>
</protein>
<keyword evidence="10 13" id="KW-0648">Protein biosynthesis</keyword>
<dbReference type="InterPro" id="IPR015803">
    <property type="entry name" value="Cys-tRNA-ligase"/>
</dbReference>
<dbReference type="PRINTS" id="PR00983">
    <property type="entry name" value="TRNASYNTHCYS"/>
</dbReference>
<dbReference type="AlphaFoldDB" id="A0A2M7RJA7"/>
<sequence length="460" mass="52364">MTEICFYNTLARKKEGFKPIKKGLVGLYTCGPTVYNYAHIGNLRTYVFEDVLRRTLEYNGLKVKHVMNITDVGHLTSDADTGEDKVEKEARKENKSAWDITDYYAGVFKKNLQELNIKPPAIWCKATDHIKEQIALVKKLEKKGFTYRTGDGIYFNTAKLKDYGKLARLDVRGLKAGARVALKDEKKNLTDFALWKFSPKDSKRQMEWDSPWGLGFPGWHLECSAMSTKYLGQPFDLHTGGVDHISVHHTNEIAQSEAANGKTLANYWLHGEFLIIQDQKMAKSEQNFITLATLKNKGINPIAYRYLILTSHYRSKLNFSWKSLAAAESALKSIYHQVEQFDNPKVGCAELEQKFIKAINNDLDTPQAVAILWELLKSNYPTSAKKKTLLEFDRVLGLGLDQIEKQKLSLPKAVSKLAQARENARKKQDFSRADSLRKEIEKLGFKVEDTKDGLTITKKD</sequence>
<dbReference type="InterPro" id="IPR009080">
    <property type="entry name" value="tRNAsynth_Ia_anticodon-bd"/>
</dbReference>
<feature type="binding site" evidence="13">
    <location>
        <position position="30"/>
    </location>
    <ligand>
        <name>Zn(2+)</name>
        <dbReference type="ChEBI" id="CHEBI:29105"/>
    </ligand>
</feature>
<feature type="short sequence motif" description="'HIGH' region" evidence="13">
    <location>
        <begin position="32"/>
        <end position="42"/>
    </location>
</feature>
<reference evidence="15 16" key="1">
    <citation type="submission" date="2017-09" db="EMBL/GenBank/DDBJ databases">
        <title>Depth-based differentiation of microbial function through sediment-hosted aquifers and enrichment of novel symbionts in the deep terrestrial subsurface.</title>
        <authorList>
            <person name="Probst A.J."/>
            <person name="Ladd B."/>
            <person name="Jarett J.K."/>
            <person name="Geller-Mcgrath D.E."/>
            <person name="Sieber C.M."/>
            <person name="Emerson J.B."/>
            <person name="Anantharaman K."/>
            <person name="Thomas B.C."/>
            <person name="Malmstrom R."/>
            <person name="Stieglmeier M."/>
            <person name="Klingl A."/>
            <person name="Woyke T."/>
            <person name="Ryan C.M."/>
            <person name="Banfield J.F."/>
        </authorList>
    </citation>
    <scope>NUCLEOTIDE SEQUENCE [LARGE SCALE GENOMIC DNA]</scope>
    <source>
        <strain evidence="15">CG_4_10_14_0_8_um_filter_42_10</strain>
    </source>
</reference>
<evidence type="ECO:0000256" key="10">
    <source>
        <dbReference type="ARBA" id="ARBA00022917"/>
    </source>
</evidence>
<evidence type="ECO:0000256" key="4">
    <source>
        <dbReference type="ARBA" id="ARBA00022490"/>
    </source>
</evidence>
<dbReference type="SMART" id="SM00840">
    <property type="entry name" value="DALR_2"/>
    <property type="match status" value="1"/>
</dbReference>
<evidence type="ECO:0000256" key="13">
    <source>
        <dbReference type="HAMAP-Rule" id="MF_00041"/>
    </source>
</evidence>
<dbReference type="GO" id="GO:0005524">
    <property type="term" value="F:ATP binding"/>
    <property type="evidence" value="ECO:0007669"/>
    <property type="project" value="UniProtKB-UniRule"/>
</dbReference>
<dbReference type="GO" id="GO:0008270">
    <property type="term" value="F:zinc ion binding"/>
    <property type="evidence" value="ECO:0007669"/>
    <property type="project" value="UniProtKB-UniRule"/>
</dbReference>
<feature type="binding site" evidence="13">
    <location>
        <position position="252"/>
    </location>
    <ligand>
        <name>Zn(2+)</name>
        <dbReference type="ChEBI" id="CHEBI:29105"/>
    </ligand>
</feature>
<dbReference type="InterPro" id="IPR014729">
    <property type="entry name" value="Rossmann-like_a/b/a_fold"/>
</dbReference>
<dbReference type="Gene3D" id="1.20.120.640">
    <property type="entry name" value="Anticodon-binding domain of a subclass of class I aminoacyl-tRNA synthetases"/>
    <property type="match status" value="1"/>
</dbReference>
<keyword evidence="6 13" id="KW-0479">Metal-binding</keyword>
<dbReference type="Proteomes" id="UP000230779">
    <property type="component" value="Unassembled WGS sequence"/>
</dbReference>
<feature type="binding site" evidence="13">
    <location>
        <position position="223"/>
    </location>
    <ligand>
        <name>Zn(2+)</name>
        <dbReference type="ChEBI" id="CHEBI:29105"/>
    </ligand>
</feature>
<evidence type="ECO:0000256" key="12">
    <source>
        <dbReference type="ARBA" id="ARBA00047398"/>
    </source>
</evidence>
<dbReference type="InterPro" id="IPR015273">
    <property type="entry name" value="Cys-tRNA-synt_Ia_DALR"/>
</dbReference>
<dbReference type="GO" id="GO:0004817">
    <property type="term" value="F:cysteine-tRNA ligase activity"/>
    <property type="evidence" value="ECO:0007669"/>
    <property type="project" value="UniProtKB-UniRule"/>
</dbReference>
<evidence type="ECO:0000256" key="7">
    <source>
        <dbReference type="ARBA" id="ARBA00022741"/>
    </source>
</evidence>
<evidence type="ECO:0000256" key="2">
    <source>
        <dbReference type="ARBA" id="ARBA00005594"/>
    </source>
</evidence>
<dbReference type="CDD" id="cd00672">
    <property type="entry name" value="CysRS_core"/>
    <property type="match status" value="1"/>
</dbReference>
<comment type="cofactor">
    <cofactor evidence="13">
        <name>Zn(2+)</name>
        <dbReference type="ChEBI" id="CHEBI:29105"/>
    </cofactor>
    <text evidence="13">Binds 1 zinc ion per subunit.</text>
</comment>
<evidence type="ECO:0000256" key="8">
    <source>
        <dbReference type="ARBA" id="ARBA00022833"/>
    </source>
</evidence>
<comment type="similarity">
    <text evidence="2 13">Belongs to the class-I aminoacyl-tRNA synthetase family.</text>
</comment>
<keyword evidence="11 13" id="KW-0030">Aminoacyl-tRNA synthetase</keyword>
<evidence type="ECO:0000256" key="11">
    <source>
        <dbReference type="ARBA" id="ARBA00023146"/>
    </source>
</evidence>
<dbReference type="PANTHER" id="PTHR10890:SF3">
    <property type="entry name" value="CYSTEINE--TRNA LIGASE, CYTOPLASMIC"/>
    <property type="match status" value="1"/>
</dbReference>
<dbReference type="Gene3D" id="3.40.50.620">
    <property type="entry name" value="HUPs"/>
    <property type="match status" value="1"/>
</dbReference>
<proteinExistence type="inferred from homology"/>